<accession>A0ABN0THA3</accession>
<feature type="region of interest" description="Disordered" evidence="1">
    <location>
        <begin position="133"/>
        <end position="152"/>
    </location>
</feature>
<evidence type="ECO:0000256" key="1">
    <source>
        <dbReference type="SAM" id="MobiDB-lite"/>
    </source>
</evidence>
<proteinExistence type="predicted"/>
<dbReference type="Pfam" id="PF20218">
    <property type="entry name" value="DUF6578"/>
    <property type="match status" value="1"/>
</dbReference>
<reference evidence="2 3" key="1">
    <citation type="journal article" date="2019" name="Int. J. Syst. Evol. Microbiol.">
        <title>The Global Catalogue of Microorganisms (GCM) 10K type strain sequencing project: providing services to taxonomists for standard genome sequencing and annotation.</title>
        <authorList>
            <consortium name="The Broad Institute Genomics Platform"/>
            <consortium name="The Broad Institute Genome Sequencing Center for Infectious Disease"/>
            <person name="Wu L."/>
            <person name="Ma J."/>
        </authorList>
    </citation>
    <scope>NUCLEOTIDE SEQUENCE [LARGE SCALE GENOMIC DNA]</scope>
    <source>
        <strain evidence="2 3">JCM 10425</strain>
    </source>
</reference>
<organism evidence="2 3">
    <name type="scientific">Cryptosporangium japonicum</name>
    <dbReference type="NCBI Taxonomy" id="80872"/>
    <lineage>
        <taxon>Bacteria</taxon>
        <taxon>Bacillati</taxon>
        <taxon>Actinomycetota</taxon>
        <taxon>Actinomycetes</taxon>
        <taxon>Cryptosporangiales</taxon>
        <taxon>Cryptosporangiaceae</taxon>
        <taxon>Cryptosporangium</taxon>
    </lineage>
</organism>
<sequence length="152" mass="16740">MRQTIWVDGWQQQCCGAPFAVGSAVEWTLRAFDGEWLRGLLGDRGHVPVDGAEEHHDGVHQETPITLGVVAAIEAVHCRLSAGSPREPVPGTGTRSAVTAADVQDTGNDDRMFLGYVVTLEDCRTVEATELRRRRGRERKAKKRGGARHWRG</sequence>
<dbReference type="RefSeq" id="WP_344646922.1">
    <property type="nucleotide sequence ID" value="NZ_BAAAGX010000002.1"/>
</dbReference>
<gene>
    <name evidence="2" type="ORF">GCM10009539_03500</name>
</gene>
<keyword evidence="3" id="KW-1185">Reference proteome</keyword>
<dbReference type="InterPro" id="IPR046485">
    <property type="entry name" value="DUF6578"/>
</dbReference>
<protein>
    <submittedName>
        <fullName evidence="2">Uncharacterized protein</fullName>
    </submittedName>
</protein>
<evidence type="ECO:0000313" key="3">
    <source>
        <dbReference type="Proteomes" id="UP001500967"/>
    </source>
</evidence>
<dbReference type="Proteomes" id="UP001500967">
    <property type="component" value="Unassembled WGS sequence"/>
</dbReference>
<evidence type="ECO:0000313" key="2">
    <source>
        <dbReference type="EMBL" id="GAA0221593.1"/>
    </source>
</evidence>
<name>A0ABN0THA3_9ACTN</name>
<dbReference type="EMBL" id="BAAAGX010000002">
    <property type="protein sequence ID" value="GAA0221593.1"/>
    <property type="molecule type" value="Genomic_DNA"/>
</dbReference>
<comment type="caution">
    <text evidence="2">The sequence shown here is derived from an EMBL/GenBank/DDBJ whole genome shotgun (WGS) entry which is preliminary data.</text>
</comment>